<dbReference type="eggNOG" id="COG0265">
    <property type="taxonomic scope" value="Bacteria"/>
</dbReference>
<feature type="domain" description="PDZ" evidence="6">
    <location>
        <begin position="391"/>
        <end position="456"/>
    </location>
</feature>
<keyword evidence="5" id="KW-0732">Signal</keyword>
<keyword evidence="8" id="KW-1185">Reference proteome</keyword>
<proteinExistence type="inferred from homology"/>
<name>C8S4Y7_9RHOB</name>
<dbReference type="EC" id="1.3.1.74" evidence="7"/>
<dbReference type="SMART" id="SM00228">
    <property type="entry name" value="PDZ"/>
    <property type="match status" value="2"/>
</dbReference>
<dbReference type="Pfam" id="PF13180">
    <property type="entry name" value="PDZ_2"/>
    <property type="match status" value="1"/>
</dbReference>
<evidence type="ECO:0000313" key="8">
    <source>
        <dbReference type="Proteomes" id="UP000010121"/>
    </source>
</evidence>
<sequence length="465" mass="48340">MRLPLLALAGPFLALVLAVPAAGETAVPGGQAEITLSFAPVVRQATPAVVNIYATVLVADRSSPFAGDPFFEQFFKDFGPATPRLENSLGSGVIVAPDGVVVSNYHVVAQATEIRVQLADRREYTAHVLLADQDSDLAVLQLEGADDLPALALRNSDEVEVGELVLAIGNPFGVGQTVSLGIVSGLARSALSVGDGRGYFIQTDAAINPGNSGGALVDGAGRLVGINTAILTRGGGSNGIGFAIPANLVQRFVDQARDGQTRFQRPWAGISGQTMDAAIAEAMGLARPEGVVLTDLHPLSPFRAAGMEAGDVLLSLDGKPADTPQEVVFRLAAIGVGKQVTVGWLHDGDMQEAEVTLALPPDEPPRDTVMVQGNAVLRGLTVARINPAVMAELDLRGAAEGVAVLAAEDLAAEVGLQAGDILIAINGLKVTSPADVKTALEGPLPRRWQIVVQRGDQVLQLRFRV</sequence>
<dbReference type="InterPro" id="IPR001478">
    <property type="entry name" value="PDZ"/>
</dbReference>
<dbReference type="EMBL" id="ACYY01000029">
    <property type="protein sequence ID" value="EEW23944.1"/>
    <property type="molecule type" value="Genomic_DNA"/>
</dbReference>
<dbReference type="Proteomes" id="UP000010121">
    <property type="component" value="Unassembled WGS sequence"/>
</dbReference>
<dbReference type="STRING" id="371731.Rsw2DRAFT_3115"/>
<evidence type="ECO:0000256" key="1">
    <source>
        <dbReference type="ARBA" id="ARBA00010541"/>
    </source>
</evidence>
<dbReference type="GO" id="GO:0006508">
    <property type="term" value="P:proteolysis"/>
    <property type="evidence" value="ECO:0007669"/>
    <property type="project" value="UniProtKB-KW"/>
</dbReference>
<evidence type="ECO:0000256" key="2">
    <source>
        <dbReference type="ARBA" id="ARBA00022670"/>
    </source>
</evidence>
<dbReference type="InterPro" id="IPR009003">
    <property type="entry name" value="Peptidase_S1_PA"/>
</dbReference>
<keyword evidence="7" id="KW-0560">Oxidoreductase</keyword>
<keyword evidence="2 7" id="KW-0645">Protease</keyword>
<dbReference type="OrthoDB" id="9758917at2"/>
<dbReference type="GO" id="GO:0032440">
    <property type="term" value="F:2-alkenal reductase [NAD(P)H] activity"/>
    <property type="evidence" value="ECO:0007669"/>
    <property type="project" value="UniProtKB-EC"/>
</dbReference>
<protein>
    <submittedName>
        <fullName evidence="7">Protease Do</fullName>
        <ecNumber evidence="7">1.3.1.74</ecNumber>
    </submittedName>
</protein>
<feature type="chain" id="PRO_5002991499" evidence="5">
    <location>
        <begin position="22"/>
        <end position="465"/>
    </location>
</feature>
<evidence type="ECO:0000313" key="7">
    <source>
        <dbReference type="EMBL" id="EEW23944.1"/>
    </source>
</evidence>
<evidence type="ECO:0000259" key="6">
    <source>
        <dbReference type="SMART" id="SM00228"/>
    </source>
</evidence>
<accession>C8S4Y7</accession>
<dbReference type="SUPFAM" id="SSF50156">
    <property type="entry name" value="PDZ domain-like"/>
    <property type="match status" value="2"/>
</dbReference>
<reference evidence="7 8" key="1">
    <citation type="submission" date="2009-08" db="EMBL/GenBank/DDBJ databases">
        <title>The draft genome of Rhodobacter sp. SW2.</title>
        <authorList>
            <consortium name="US DOE Joint Genome Institute (JGI-PGF)"/>
            <person name="Lucas S."/>
            <person name="Copeland A."/>
            <person name="Lapidus A."/>
            <person name="Glavina del Rio T."/>
            <person name="Tice H."/>
            <person name="Bruce D."/>
            <person name="Goodwin L."/>
            <person name="Pitluck S."/>
            <person name="Larimer F."/>
            <person name="Land M.L."/>
            <person name="Hauser L."/>
            <person name="Emerson D."/>
        </authorList>
    </citation>
    <scope>NUCLEOTIDE SEQUENCE [LARGE SCALE GENOMIC DNA]</scope>
    <source>
        <strain evidence="7 8">SW2</strain>
    </source>
</reference>
<feature type="domain" description="PDZ" evidence="6">
    <location>
        <begin position="266"/>
        <end position="348"/>
    </location>
</feature>
<dbReference type="Pfam" id="PF13365">
    <property type="entry name" value="Trypsin_2"/>
    <property type="match status" value="1"/>
</dbReference>
<gene>
    <name evidence="7" type="ORF">Rsw2DRAFT_3115</name>
</gene>
<dbReference type="Pfam" id="PF17820">
    <property type="entry name" value="PDZ_6"/>
    <property type="match status" value="1"/>
</dbReference>
<keyword evidence="4" id="KW-0720">Serine protease</keyword>
<keyword evidence="3" id="KW-0378">Hydrolase</keyword>
<dbReference type="InterPro" id="IPR041489">
    <property type="entry name" value="PDZ_6"/>
</dbReference>
<evidence type="ECO:0000256" key="3">
    <source>
        <dbReference type="ARBA" id="ARBA00022801"/>
    </source>
</evidence>
<dbReference type="PANTHER" id="PTHR22939:SF129">
    <property type="entry name" value="SERINE PROTEASE HTRA2, MITOCHONDRIAL"/>
    <property type="match status" value="1"/>
</dbReference>
<dbReference type="GO" id="GO:0004252">
    <property type="term" value="F:serine-type endopeptidase activity"/>
    <property type="evidence" value="ECO:0007669"/>
    <property type="project" value="InterPro"/>
</dbReference>
<organism evidence="7 8">
    <name type="scientific">Rhodobacter ferrooxidans</name>
    <dbReference type="NCBI Taxonomy" id="371731"/>
    <lineage>
        <taxon>Bacteria</taxon>
        <taxon>Pseudomonadati</taxon>
        <taxon>Pseudomonadota</taxon>
        <taxon>Alphaproteobacteria</taxon>
        <taxon>Rhodobacterales</taxon>
        <taxon>Rhodobacter group</taxon>
        <taxon>Rhodobacter</taxon>
    </lineage>
</organism>
<comment type="similarity">
    <text evidence="1">Belongs to the peptidase S1C family.</text>
</comment>
<dbReference type="InterPro" id="IPR036034">
    <property type="entry name" value="PDZ_sf"/>
</dbReference>
<comment type="caution">
    <text evidence="7">The sequence shown here is derived from an EMBL/GenBank/DDBJ whole genome shotgun (WGS) entry which is preliminary data.</text>
</comment>
<dbReference type="PANTHER" id="PTHR22939">
    <property type="entry name" value="SERINE PROTEASE FAMILY S1C HTRA-RELATED"/>
    <property type="match status" value="1"/>
</dbReference>
<evidence type="ECO:0000256" key="5">
    <source>
        <dbReference type="SAM" id="SignalP"/>
    </source>
</evidence>
<evidence type="ECO:0000256" key="4">
    <source>
        <dbReference type="ARBA" id="ARBA00022825"/>
    </source>
</evidence>
<dbReference type="RefSeq" id="WP_008032653.1">
    <property type="nucleotide sequence ID" value="NZ_ACYY01000029.1"/>
</dbReference>
<feature type="signal peptide" evidence="5">
    <location>
        <begin position="1"/>
        <end position="21"/>
    </location>
</feature>
<dbReference type="Gene3D" id="2.30.42.10">
    <property type="match status" value="1"/>
</dbReference>
<dbReference type="SUPFAM" id="SSF50494">
    <property type="entry name" value="Trypsin-like serine proteases"/>
    <property type="match status" value="1"/>
</dbReference>
<dbReference type="Gene3D" id="2.30.42.60">
    <property type="match status" value="1"/>
</dbReference>
<dbReference type="AlphaFoldDB" id="C8S4Y7"/>
<dbReference type="InterPro" id="IPR001940">
    <property type="entry name" value="Peptidase_S1C"/>
</dbReference>
<dbReference type="Gene3D" id="2.40.10.120">
    <property type="match status" value="1"/>
</dbReference>
<dbReference type="PRINTS" id="PR00834">
    <property type="entry name" value="PROTEASES2C"/>
</dbReference>